<feature type="transmembrane region" description="Helical" evidence="1">
    <location>
        <begin position="154"/>
        <end position="176"/>
    </location>
</feature>
<dbReference type="AlphaFoldDB" id="A0A1B6MDU7"/>
<feature type="transmembrane region" description="Helical" evidence="1">
    <location>
        <begin position="196"/>
        <end position="219"/>
    </location>
</feature>
<organism evidence="3">
    <name type="scientific">Graphocephala atropunctata</name>
    <dbReference type="NCBI Taxonomy" id="36148"/>
    <lineage>
        <taxon>Eukaryota</taxon>
        <taxon>Metazoa</taxon>
        <taxon>Ecdysozoa</taxon>
        <taxon>Arthropoda</taxon>
        <taxon>Hexapoda</taxon>
        <taxon>Insecta</taxon>
        <taxon>Pterygota</taxon>
        <taxon>Neoptera</taxon>
        <taxon>Paraneoptera</taxon>
        <taxon>Hemiptera</taxon>
        <taxon>Auchenorrhyncha</taxon>
        <taxon>Membracoidea</taxon>
        <taxon>Cicadellidae</taxon>
        <taxon>Cicadellinae</taxon>
        <taxon>Cicadellini</taxon>
        <taxon>Graphocephala</taxon>
    </lineage>
</organism>
<keyword evidence="1" id="KW-0472">Membrane</keyword>
<proteinExistence type="predicted"/>
<evidence type="ECO:0000256" key="1">
    <source>
        <dbReference type="SAM" id="Phobius"/>
    </source>
</evidence>
<sequence>MYCKFLLFFVLSLDLKKMSETDELCGIGDRKSDYQIKPFEAAVCRKFPWRAFLLGGVRLAMCVVCLWHGSSQLVLRGDGKTTTKRIISNKYRYLKYSYTSNMVPVLMLSLMGSPELTHISTASAVGLLLAIIVHYIGSLLGYQRPTQGEINQKSFSSHVIVTTVTLTVFGLLFTAVDLVSNFCDTLIHAHLLLVRVGVPECAAFLALSTSINGILFYLWSGGLHFQKELIS</sequence>
<feature type="transmembrane region" description="Helical" evidence="1">
    <location>
        <begin position="119"/>
        <end position="142"/>
    </location>
</feature>
<dbReference type="EMBL" id="GEBQ01005902">
    <property type="protein sequence ID" value="JAT34075.1"/>
    <property type="molecule type" value="Transcribed_RNA"/>
</dbReference>
<feature type="signal peptide" evidence="2">
    <location>
        <begin position="1"/>
        <end position="21"/>
    </location>
</feature>
<evidence type="ECO:0000313" key="3">
    <source>
        <dbReference type="EMBL" id="JAT34075.1"/>
    </source>
</evidence>
<keyword evidence="1" id="KW-1133">Transmembrane helix</keyword>
<gene>
    <name evidence="3" type="ORF">g.1672</name>
</gene>
<keyword evidence="1" id="KW-0812">Transmembrane</keyword>
<name>A0A1B6MDU7_9HEMI</name>
<feature type="chain" id="PRO_5008588210" evidence="2">
    <location>
        <begin position="22"/>
        <end position="231"/>
    </location>
</feature>
<keyword evidence="2" id="KW-0732">Signal</keyword>
<accession>A0A1B6MDU7</accession>
<reference evidence="3" key="1">
    <citation type="submission" date="2015-11" db="EMBL/GenBank/DDBJ databases">
        <title>De novo transcriptome assembly of four potential Pierce s Disease insect vectors from Arizona vineyards.</title>
        <authorList>
            <person name="Tassone E.E."/>
        </authorList>
    </citation>
    <scope>NUCLEOTIDE SEQUENCE</scope>
</reference>
<protein>
    <submittedName>
        <fullName evidence="3">Uncharacterized protein</fullName>
    </submittedName>
</protein>
<evidence type="ECO:0000256" key="2">
    <source>
        <dbReference type="SAM" id="SignalP"/>
    </source>
</evidence>